<dbReference type="AlphaFoldDB" id="A0A5F0K324"/>
<dbReference type="InterPro" id="IPR014998">
    <property type="entry name" value="DUF1848"/>
</dbReference>
<dbReference type="EMBL" id="QORK01000073">
    <property type="protein sequence ID" value="TFF73483.1"/>
    <property type="molecule type" value="Genomic_DNA"/>
</dbReference>
<evidence type="ECO:0000313" key="2">
    <source>
        <dbReference type="EMBL" id="TFF73483.1"/>
    </source>
</evidence>
<dbReference type="EMBL" id="QORL01000073">
    <property type="protein sequence ID" value="TFF70430.1"/>
    <property type="molecule type" value="Genomic_DNA"/>
</dbReference>
<evidence type="ECO:0000313" key="4">
    <source>
        <dbReference type="Proteomes" id="UP000297914"/>
    </source>
</evidence>
<protein>
    <submittedName>
        <fullName evidence="2">DUF1848 domain-containing protein</fullName>
    </submittedName>
</protein>
<proteinExistence type="predicted"/>
<dbReference type="RefSeq" id="WP_134697288.1">
    <property type="nucleotide sequence ID" value="NZ_QORJ01000073.1"/>
</dbReference>
<name>A0A5F0K324_9GAMM</name>
<dbReference type="OrthoDB" id="9771212at2"/>
<dbReference type="Proteomes" id="UP000297720">
    <property type="component" value="Unassembled WGS sequence"/>
</dbReference>
<comment type="caution">
    <text evidence="2">The sequence shown here is derived from an EMBL/GenBank/DDBJ whole genome shotgun (WGS) entry which is preliminary data.</text>
</comment>
<dbReference type="Pfam" id="PF08902">
    <property type="entry name" value="DUF1848"/>
    <property type="match status" value="1"/>
</dbReference>
<organism evidence="2 4">
    <name type="scientific">Aeromonas taiwanensis</name>
    <dbReference type="NCBI Taxonomy" id="633417"/>
    <lineage>
        <taxon>Bacteria</taxon>
        <taxon>Pseudomonadati</taxon>
        <taxon>Pseudomonadota</taxon>
        <taxon>Gammaproteobacteria</taxon>
        <taxon>Aeromonadales</taxon>
        <taxon>Aeromonadaceae</taxon>
        <taxon>Aeromonas</taxon>
    </lineage>
</organism>
<keyword evidence="3" id="KW-1185">Reference proteome</keyword>
<evidence type="ECO:0000313" key="1">
    <source>
        <dbReference type="EMBL" id="TFF70430.1"/>
    </source>
</evidence>
<accession>A0A5F0K324</accession>
<gene>
    <name evidence="1" type="ORF">DRM93_21190</name>
    <name evidence="2" type="ORF">DRM94_21190</name>
</gene>
<sequence>MIISASRRTDIPAFYTPWWMNRIRAGFLLTRNPFNAHQITRVSLHPEEVDAIVFWTRQPAPLMGHLDELDALGHRYYFQYTLTGYPRALESRVPRPHHAIQTFCALSDRVGANKVIWRYDPILLCNLVDLAEHKRLFYKIASLLAGKTHRVVISVVDLYKKTEKNLNAVEGLIVHDLLGTEWGKAPAHHEALDELAAFMAQTAARFDMTIETCAEAVDLAHLGIPHGKCIDDQLIQALFGRRVDGRKDPGQREACGCVKSIDIGAYNTCLHGCTYCYATYSQSAVIKNRQRHDPLSPFLIGGTEGVDMRYLVAAPRQRPLF</sequence>
<reference evidence="2 4" key="1">
    <citation type="submission" date="2018-06" db="EMBL/GenBank/DDBJ databases">
        <title>Occurrence of a novel blaKPC-2- and qnrS2- harbouring IncP6 plasmid from Aeromonas taiwanensis isolates recovered from the river sediments.</title>
        <authorList>
            <person name="Zheng B."/>
            <person name="Yu X."/>
            <person name="Xiao Y."/>
        </authorList>
    </citation>
    <scope>NUCLEOTIDE SEQUENCE [LARGE SCALE GENOMIC DNA]</scope>
    <source>
        <strain evidence="1 3">1713</strain>
        <strain evidence="2 4">198</strain>
    </source>
</reference>
<evidence type="ECO:0000313" key="3">
    <source>
        <dbReference type="Proteomes" id="UP000297720"/>
    </source>
</evidence>
<dbReference type="Proteomes" id="UP000297914">
    <property type="component" value="Unassembled WGS sequence"/>
</dbReference>